<dbReference type="InterPro" id="IPR043917">
    <property type="entry name" value="DUF5753"/>
</dbReference>
<evidence type="ECO:0000256" key="1">
    <source>
        <dbReference type="SAM" id="MobiDB-lite"/>
    </source>
</evidence>
<comment type="caution">
    <text evidence="3">The sequence shown here is derived from an EMBL/GenBank/DDBJ whole genome shotgun (WGS) entry which is preliminary data.</text>
</comment>
<dbReference type="EMBL" id="JAGSMN010000362">
    <property type="protein sequence ID" value="MBR7674634.1"/>
    <property type="molecule type" value="Genomic_DNA"/>
</dbReference>
<reference evidence="3" key="1">
    <citation type="submission" date="2021-04" db="EMBL/GenBank/DDBJ databases">
        <title>Sequencing of actinobacteria type strains.</title>
        <authorList>
            <person name="Nguyen G.-S."/>
            <person name="Wentzel A."/>
        </authorList>
    </citation>
    <scope>NUCLEOTIDE SEQUENCE</scope>
    <source>
        <strain evidence="3">DSM 42095</strain>
    </source>
</reference>
<keyword evidence="4" id="KW-1185">Reference proteome</keyword>
<dbReference type="Pfam" id="PF19054">
    <property type="entry name" value="DUF5753"/>
    <property type="match status" value="1"/>
</dbReference>
<organism evidence="3 4">
    <name type="scientific">Streptomyces daliensis</name>
    <dbReference type="NCBI Taxonomy" id="299421"/>
    <lineage>
        <taxon>Bacteria</taxon>
        <taxon>Bacillati</taxon>
        <taxon>Actinomycetota</taxon>
        <taxon>Actinomycetes</taxon>
        <taxon>Kitasatosporales</taxon>
        <taxon>Streptomycetaceae</taxon>
        <taxon>Streptomyces</taxon>
    </lineage>
</organism>
<feature type="region of interest" description="Disordered" evidence="1">
    <location>
        <begin position="1"/>
        <end position="40"/>
    </location>
</feature>
<evidence type="ECO:0000313" key="4">
    <source>
        <dbReference type="Proteomes" id="UP000675554"/>
    </source>
</evidence>
<accession>A0A8T4IZC2</accession>
<gene>
    <name evidence="3" type="ORF">KDA82_16725</name>
</gene>
<dbReference type="CDD" id="cd00093">
    <property type="entry name" value="HTH_XRE"/>
    <property type="match status" value="1"/>
</dbReference>
<protein>
    <submittedName>
        <fullName evidence="3">Helix-turn-helix domain-containing protein</fullName>
    </submittedName>
</protein>
<evidence type="ECO:0000313" key="3">
    <source>
        <dbReference type="EMBL" id="MBR7674634.1"/>
    </source>
</evidence>
<name>A0A8T4IZC2_9ACTN</name>
<dbReference type="AlphaFoldDB" id="A0A8T4IZC2"/>
<dbReference type="Pfam" id="PF13560">
    <property type="entry name" value="HTH_31"/>
    <property type="match status" value="1"/>
</dbReference>
<feature type="domain" description="DUF5753" evidence="2">
    <location>
        <begin position="138"/>
        <end position="318"/>
    </location>
</feature>
<evidence type="ECO:0000259" key="2">
    <source>
        <dbReference type="Pfam" id="PF19054"/>
    </source>
</evidence>
<dbReference type="InterPro" id="IPR001387">
    <property type="entry name" value="Cro/C1-type_HTH"/>
</dbReference>
<sequence length="325" mass="36428">MAHARASASLFQQARAVPHSAHRSGSARIRGGGKQVPARARPTARRIELGYELRELRKQAELTLEEAVHGLPLSDTKLYRVETGLQDLRNAGDLRKLLARYGVAEEEDIERLLSIQRAASSREWWTQFKGSMPSGMPRFIGIESAAVDIQAFHPVVVLGLLQSERYARALYEIAKPVEDTTNEFIDQGVTLRMKRKEYLTRAEEPGKLWAILYEPALRYLVGGPEVMREQYDEITRLAALDNVTVQVLPHTVRGYVAVNDFSILHLGDTLPVTVQVDNAWGASSVSDTPREVAKFSRKFNTLVASSLPPEDTPKFLQQLSREITE</sequence>
<proteinExistence type="predicted"/>
<dbReference type="Proteomes" id="UP000675554">
    <property type="component" value="Unassembled WGS sequence"/>
</dbReference>